<evidence type="ECO:0000313" key="2">
    <source>
        <dbReference type="Proteomes" id="UP001630127"/>
    </source>
</evidence>
<name>A0ABD3ARB7_9GENT</name>
<accession>A0ABD3ARB7</accession>
<dbReference type="AlphaFoldDB" id="A0ABD3ARB7"/>
<sequence length="171" mass="19670">MGHYLTVRKWSPNFKPSEDAINTTLVWVWFSGLPIEYFIKDTLLHYDNALGRAVNTNKLLMHLEENMSGECSHWQDVCRKTNETNKPKTEKPKLNNTDVIMEDGDCRKSFDRGDPKLANLDQVEKAPFVPWMIASSARKSCKKLQRSIGGNDVILSNFRKEGNMRGKRKIP</sequence>
<evidence type="ECO:0008006" key="3">
    <source>
        <dbReference type="Google" id="ProtNLM"/>
    </source>
</evidence>
<dbReference type="Proteomes" id="UP001630127">
    <property type="component" value="Unassembled WGS sequence"/>
</dbReference>
<protein>
    <recommendedName>
        <fullName evidence="3">DUF4283 domain-containing protein</fullName>
    </recommendedName>
</protein>
<dbReference type="EMBL" id="JBJUIK010000003">
    <property type="protein sequence ID" value="KAL3533725.1"/>
    <property type="molecule type" value="Genomic_DNA"/>
</dbReference>
<evidence type="ECO:0000313" key="1">
    <source>
        <dbReference type="EMBL" id="KAL3533725.1"/>
    </source>
</evidence>
<gene>
    <name evidence="1" type="ORF">ACH5RR_007246</name>
</gene>
<keyword evidence="2" id="KW-1185">Reference proteome</keyword>
<comment type="caution">
    <text evidence="1">The sequence shown here is derived from an EMBL/GenBank/DDBJ whole genome shotgun (WGS) entry which is preliminary data.</text>
</comment>
<organism evidence="1 2">
    <name type="scientific">Cinchona calisaya</name>
    <dbReference type="NCBI Taxonomy" id="153742"/>
    <lineage>
        <taxon>Eukaryota</taxon>
        <taxon>Viridiplantae</taxon>
        <taxon>Streptophyta</taxon>
        <taxon>Embryophyta</taxon>
        <taxon>Tracheophyta</taxon>
        <taxon>Spermatophyta</taxon>
        <taxon>Magnoliopsida</taxon>
        <taxon>eudicotyledons</taxon>
        <taxon>Gunneridae</taxon>
        <taxon>Pentapetalae</taxon>
        <taxon>asterids</taxon>
        <taxon>lamiids</taxon>
        <taxon>Gentianales</taxon>
        <taxon>Rubiaceae</taxon>
        <taxon>Cinchonoideae</taxon>
        <taxon>Cinchoneae</taxon>
        <taxon>Cinchona</taxon>
    </lineage>
</organism>
<reference evidence="1 2" key="1">
    <citation type="submission" date="2024-11" db="EMBL/GenBank/DDBJ databases">
        <title>A near-complete genome assembly of Cinchona calisaya.</title>
        <authorList>
            <person name="Lian D.C."/>
            <person name="Zhao X.W."/>
            <person name="Wei L."/>
        </authorList>
    </citation>
    <scope>NUCLEOTIDE SEQUENCE [LARGE SCALE GENOMIC DNA]</scope>
    <source>
        <tissue evidence="1">Nenye</tissue>
    </source>
</reference>
<proteinExistence type="predicted"/>